<dbReference type="VEuPathDB" id="FungiDB:ASPTUDRAFT_35355"/>
<dbReference type="PANTHER" id="PTHR12993">
    <property type="entry name" value="N-ACETYLGLUCOSAMINYL-PHOSPHATIDYLINOSITOL DE-N-ACETYLASE-RELATED"/>
    <property type="match status" value="1"/>
</dbReference>
<name>A0A1L9NGK1_ASPTC</name>
<keyword evidence="5" id="KW-1185">Reference proteome</keyword>
<dbReference type="AlphaFoldDB" id="A0A1L9NGK1"/>
<evidence type="ECO:0000313" key="4">
    <source>
        <dbReference type="EMBL" id="OJI88371.1"/>
    </source>
</evidence>
<dbReference type="Pfam" id="PF02585">
    <property type="entry name" value="PIG-L"/>
    <property type="match status" value="1"/>
</dbReference>
<gene>
    <name evidence="4" type="ORF">ASPTUDRAFT_35355</name>
</gene>
<dbReference type="Gene3D" id="3.40.50.10320">
    <property type="entry name" value="LmbE-like"/>
    <property type="match status" value="1"/>
</dbReference>
<feature type="transmembrane region" description="Helical" evidence="3">
    <location>
        <begin position="104"/>
        <end position="128"/>
    </location>
</feature>
<dbReference type="InterPro" id="IPR024078">
    <property type="entry name" value="LmbE-like_dom_sf"/>
</dbReference>
<organism evidence="4 5">
    <name type="scientific">Aspergillus tubingensis (strain CBS 134.48)</name>
    <dbReference type="NCBI Taxonomy" id="767770"/>
    <lineage>
        <taxon>Eukaryota</taxon>
        <taxon>Fungi</taxon>
        <taxon>Dikarya</taxon>
        <taxon>Ascomycota</taxon>
        <taxon>Pezizomycotina</taxon>
        <taxon>Eurotiomycetes</taxon>
        <taxon>Eurotiomycetidae</taxon>
        <taxon>Eurotiales</taxon>
        <taxon>Aspergillaceae</taxon>
        <taxon>Aspergillus</taxon>
        <taxon>Aspergillus subgen. Circumdati</taxon>
    </lineage>
</organism>
<dbReference type="Proteomes" id="UP000184304">
    <property type="component" value="Unassembled WGS sequence"/>
</dbReference>
<evidence type="ECO:0000256" key="1">
    <source>
        <dbReference type="ARBA" id="ARBA00006066"/>
    </source>
</evidence>
<dbReference type="STRING" id="767770.A0A1L9NGK1"/>
<dbReference type="GO" id="GO:0016020">
    <property type="term" value="C:membrane"/>
    <property type="evidence" value="ECO:0007669"/>
    <property type="project" value="GOC"/>
</dbReference>
<dbReference type="PANTHER" id="PTHR12993:SF11">
    <property type="entry name" value="N-ACETYLGLUCOSAMINYL-PHOSPHATIDYLINOSITOL DE-N-ACETYLASE"/>
    <property type="match status" value="1"/>
</dbReference>
<keyword evidence="3" id="KW-0812">Transmembrane</keyword>
<evidence type="ECO:0000256" key="2">
    <source>
        <dbReference type="ARBA" id="ARBA00012176"/>
    </source>
</evidence>
<proteinExistence type="inferred from homology"/>
<dbReference type="EMBL" id="KV878179">
    <property type="protein sequence ID" value="OJI88371.1"/>
    <property type="molecule type" value="Genomic_DNA"/>
</dbReference>
<comment type="similarity">
    <text evidence="1">Belongs to the PIGL family.</text>
</comment>
<dbReference type="UniPathway" id="UPA00196"/>
<dbReference type="OrthoDB" id="440160at2759"/>
<reference evidence="5" key="1">
    <citation type="journal article" date="2017" name="Genome Biol.">
        <title>Comparative genomics reveals high biological diversity and specific adaptations in the industrially and medically important fungal genus Aspergillus.</title>
        <authorList>
            <person name="de Vries R.P."/>
            <person name="Riley R."/>
            <person name="Wiebenga A."/>
            <person name="Aguilar-Osorio G."/>
            <person name="Amillis S."/>
            <person name="Uchima C.A."/>
            <person name="Anderluh G."/>
            <person name="Asadollahi M."/>
            <person name="Askin M."/>
            <person name="Barry K."/>
            <person name="Battaglia E."/>
            <person name="Bayram O."/>
            <person name="Benocci T."/>
            <person name="Braus-Stromeyer S.A."/>
            <person name="Caldana C."/>
            <person name="Canovas D."/>
            <person name="Cerqueira G.C."/>
            <person name="Chen F."/>
            <person name="Chen W."/>
            <person name="Choi C."/>
            <person name="Clum A."/>
            <person name="Dos Santos R.A."/>
            <person name="Damasio A.R."/>
            <person name="Diallinas G."/>
            <person name="Emri T."/>
            <person name="Fekete E."/>
            <person name="Flipphi M."/>
            <person name="Freyberg S."/>
            <person name="Gallo A."/>
            <person name="Gournas C."/>
            <person name="Habgood R."/>
            <person name="Hainaut M."/>
            <person name="Harispe M.L."/>
            <person name="Henrissat B."/>
            <person name="Hilden K.S."/>
            <person name="Hope R."/>
            <person name="Hossain A."/>
            <person name="Karabika E."/>
            <person name="Karaffa L."/>
            <person name="Karanyi Z."/>
            <person name="Krasevec N."/>
            <person name="Kuo A."/>
            <person name="Kusch H."/>
            <person name="LaButti K."/>
            <person name="Lagendijk E.L."/>
            <person name="Lapidus A."/>
            <person name="Levasseur A."/>
            <person name="Lindquist E."/>
            <person name="Lipzen A."/>
            <person name="Logrieco A.F."/>
            <person name="MacCabe A."/>
            <person name="Maekelae M.R."/>
            <person name="Malavazi I."/>
            <person name="Melin P."/>
            <person name="Meyer V."/>
            <person name="Mielnichuk N."/>
            <person name="Miskei M."/>
            <person name="Molnar A.P."/>
            <person name="Mule G."/>
            <person name="Ngan C.Y."/>
            <person name="Orejas M."/>
            <person name="Orosz E."/>
            <person name="Ouedraogo J.P."/>
            <person name="Overkamp K.M."/>
            <person name="Park H.-S."/>
            <person name="Perrone G."/>
            <person name="Piumi F."/>
            <person name="Punt P.J."/>
            <person name="Ram A.F."/>
            <person name="Ramon A."/>
            <person name="Rauscher S."/>
            <person name="Record E."/>
            <person name="Riano-Pachon D.M."/>
            <person name="Robert V."/>
            <person name="Roehrig J."/>
            <person name="Ruller R."/>
            <person name="Salamov A."/>
            <person name="Salih N.S."/>
            <person name="Samson R.A."/>
            <person name="Sandor E."/>
            <person name="Sanguinetti M."/>
            <person name="Schuetze T."/>
            <person name="Sepcic K."/>
            <person name="Shelest E."/>
            <person name="Sherlock G."/>
            <person name="Sophianopoulou V."/>
            <person name="Squina F.M."/>
            <person name="Sun H."/>
            <person name="Susca A."/>
            <person name="Todd R.B."/>
            <person name="Tsang A."/>
            <person name="Unkles S.E."/>
            <person name="van de Wiele N."/>
            <person name="van Rossen-Uffink D."/>
            <person name="Oliveira J.V."/>
            <person name="Vesth T.C."/>
            <person name="Visser J."/>
            <person name="Yu J.-H."/>
            <person name="Zhou M."/>
            <person name="Andersen M.R."/>
            <person name="Archer D.B."/>
            <person name="Baker S.E."/>
            <person name="Benoit I."/>
            <person name="Brakhage A.A."/>
            <person name="Braus G.H."/>
            <person name="Fischer R."/>
            <person name="Frisvad J.C."/>
            <person name="Goldman G.H."/>
            <person name="Houbraken J."/>
            <person name="Oakley B."/>
            <person name="Pocsi I."/>
            <person name="Scazzocchio C."/>
            <person name="Seiboth B."/>
            <person name="vanKuyk P.A."/>
            <person name="Wortman J."/>
            <person name="Dyer P.S."/>
            <person name="Grigoriev I.V."/>
        </authorList>
    </citation>
    <scope>NUCLEOTIDE SEQUENCE [LARGE SCALE GENOMIC DNA]</scope>
    <source>
        <strain evidence="5">CBS 134.48</strain>
    </source>
</reference>
<dbReference type="GO" id="GO:0000225">
    <property type="term" value="F:N-acetylglucosaminylphosphatidylinositol deacetylase activity"/>
    <property type="evidence" value="ECO:0007669"/>
    <property type="project" value="UniProtKB-EC"/>
</dbReference>
<evidence type="ECO:0000313" key="5">
    <source>
        <dbReference type="Proteomes" id="UP000184304"/>
    </source>
</evidence>
<dbReference type="InterPro" id="IPR003737">
    <property type="entry name" value="GlcNAc_PI_deacetylase-related"/>
</dbReference>
<dbReference type="EC" id="3.5.1.89" evidence="2"/>
<evidence type="ECO:0000256" key="3">
    <source>
        <dbReference type="SAM" id="Phobius"/>
    </source>
</evidence>
<keyword evidence="3" id="KW-0472">Membrane</keyword>
<keyword evidence="3" id="KW-1133">Transmembrane helix</keyword>
<accession>A0A1L9NGK1</accession>
<sequence length="354" mass="39330">MGEASGSYITIDYIHNIDVVRGSRHSPGLPETEGSLLFSFTVRKIRCRAMPQTGLPCGGPDYTQLGYHLGTTSVQTTPSPSMANPSRLFRRLLRRVRRHDWRCLIAYSALILLSASIFLYLLLAYYLAGDPRLVPHSIQQARNVLLVTAHPDDETLFFSPTILHGRDNPDVTRSLLVLSTGDYHGQGDIRKAEIERSCAALGISSARCVVLEHGALQDNPKKWWRQDVIQDIVAHYVHMWKVDLVLRLQKIFTFDNGGVSGHINHRAVSAGVRKYAEDFPHAPPVYALQSTFILRKYSSLVDLILTSVPFAWRIGAAVLTAAPAPTGHDIYGNRALLHSVNMIVSIHGTGCCTW</sequence>
<dbReference type="SUPFAM" id="SSF102588">
    <property type="entry name" value="LmbE-like"/>
    <property type="match status" value="1"/>
</dbReference>
<protein>
    <recommendedName>
        <fullName evidence="2">N-acetylglucosaminylphosphatidylinositol deacetylase</fullName>
        <ecNumber evidence="2">3.5.1.89</ecNumber>
    </recommendedName>
</protein>
<dbReference type="GO" id="GO:0005783">
    <property type="term" value="C:endoplasmic reticulum"/>
    <property type="evidence" value="ECO:0007669"/>
    <property type="project" value="TreeGrafter"/>
</dbReference>
<dbReference type="GO" id="GO:0006506">
    <property type="term" value="P:GPI anchor biosynthetic process"/>
    <property type="evidence" value="ECO:0007669"/>
    <property type="project" value="UniProtKB-UniPathway"/>
</dbReference>